<dbReference type="SMART" id="SM00388">
    <property type="entry name" value="HisKA"/>
    <property type="match status" value="1"/>
</dbReference>
<dbReference type="SMART" id="SM00448">
    <property type="entry name" value="REC"/>
    <property type="match status" value="1"/>
</dbReference>
<keyword evidence="10" id="KW-1185">Reference proteome</keyword>
<name>A0ABU0IUC1_9CAUL</name>
<keyword evidence="6" id="KW-1133">Transmembrane helix</keyword>
<dbReference type="PRINTS" id="PR00344">
    <property type="entry name" value="BCTRLSENSOR"/>
</dbReference>
<dbReference type="Pfam" id="PF00512">
    <property type="entry name" value="HisKA"/>
    <property type="match status" value="1"/>
</dbReference>
<feature type="transmembrane region" description="Helical" evidence="6">
    <location>
        <begin position="82"/>
        <end position="100"/>
    </location>
</feature>
<dbReference type="Gene3D" id="1.10.287.130">
    <property type="match status" value="1"/>
</dbReference>
<dbReference type="Pfam" id="PF02518">
    <property type="entry name" value="HATPase_c"/>
    <property type="match status" value="1"/>
</dbReference>
<gene>
    <name evidence="9" type="ORF">QO010_003394</name>
</gene>
<dbReference type="SUPFAM" id="SSF47384">
    <property type="entry name" value="Homodimeric domain of signal transducing histidine kinase"/>
    <property type="match status" value="1"/>
</dbReference>
<dbReference type="EC" id="2.7.13.3" evidence="2"/>
<evidence type="ECO:0000256" key="2">
    <source>
        <dbReference type="ARBA" id="ARBA00012438"/>
    </source>
</evidence>
<evidence type="ECO:0000259" key="7">
    <source>
        <dbReference type="PROSITE" id="PS50109"/>
    </source>
</evidence>
<dbReference type="InterPro" id="IPR005467">
    <property type="entry name" value="His_kinase_dom"/>
</dbReference>
<dbReference type="Pfam" id="PF00072">
    <property type="entry name" value="Response_reg"/>
    <property type="match status" value="1"/>
</dbReference>
<sequence>MRALDRLFDDQFDEIAADAAKGFWLRVGSAALTVTLMSLSVSPWVAIPWVAAFVLVEAWGLLAHRPRPPERPGATARRINQAMVGLAAIAVWTAVALIYWVTGDPALQFVAACVLTGILLAAQFQAARSTTMLAITATPPFLALAVLPLMSRDFHGLSLFMVYASIALIGLHLSAGIGAHRQAAVRLERLQREAVAANQAKSAFLAMMSHEIRTPMNGVLGMAHALAQGSLNPEQRRQVEMLTRSGDGLMIILNDILDLSKIEAGRLVLEDTVFDLHDLAKVAEELWRPAAEAKGLALACEIASEVPQWVRGDPTRVRQILLNHLSNAVKFTERGGIQIALDAPEAGVVRISVRDSGVGMTAEERAGLFEAFSQADASIARRFGGTGLGLSINRQLVEMMGGEIAVDSTPGAGSEFRITLSLPAAQAPAWASAPDAEAFSLAGLRVLVAEDNPVNQAVVQAVLSATEAVVDLADDGEAALRLLAVNTYDLVLMDIHMPTLDGIEALRRIRAGEAGRPDQPVIALTADAMDGDGERFIAMGFDGVESKPIQPARLIAAIAQLCGPWRLADLDEARLSVA</sequence>
<keyword evidence="9" id="KW-0418">Kinase</keyword>
<dbReference type="InterPro" id="IPR036097">
    <property type="entry name" value="HisK_dim/P_sf"/>
</dbReference>
<feature type="transmembrane region" description="Helical" evidence="6">
    <location>
        <begin position="41"/>
        <end position="62"/>
    </location>
</feature>
<dbReference type="InterPro" id="IPR036890">
    <property type="entry name" value="HATPase_C_sf"/>
</dbReference>
<dbReference type="InterPro" id="IPR001789">
    <property type="entry name" value="Sig_transdc_resp-reg_receiver"/>
</dbReference>
<dbReference type="PROSITE" id="PS50110">
    <property type="entry name" value="RESPONSE_REGULATORY"/>
    <property type="match status" value="1"/>
</dbReference>
<accession>A0ABU0IUC1</accession>
<proteinExistence type="predicted"/>
<dbReference type="GO" id="GO:0016301">
    <property type="term" value="F:kinase activity"/>
    <property type="evidence" value="ECO:0007669"/>
    <property type="project" value="UniProtKB-KW"/>
</dbReference>
<reference evidence="9 10" key="1">
    <citation type="submission" date="2023-07" db="EMBL/GenBank/DDBJ databases">
        <title>Genomic Encyclopedia of Type Strains, Phase IV (KMG-IV): sequencing the most valuable type-strain genomes for metagenomic binning, comparative biology and taxonomic classification.</title>
        <authorList>
            <person name="Goeker M."/>
        </authorList>
    </citation>
    <scope>NUCLEOTIDE SEQUENCE [LARGE SCALE GENOMIC DNA]</scope>
    <source>
        <strain evidence="9 10">DSM 18695</strain>
    </source>
</reference>
<comment type="catalytic activity">
    <reaction evidence="1">
        <text>ATP + protein L-histidine = ADP + protein N-phospho-L-histidine.</text>
        <dbReference type="EC" id="2.7.13.3"/>
    </reaction>
</comment>
<keyword evidence="9" id="KW-0808">Transferase</keyword>
<evidence type="ECO:0000256" key="4">
    <source>
        <dbReference type="ARBA" id="ARBA00023012"/>
    </source>
</evidence>
<keyword evidence="3 5" id="KW-0597">Phosphoprotein</keyword>
<dbReference type="SMART" id="SM00387">
    <property type="entry name" value="HATPase_c"/>
    <property type="match status" value="1"/>
</dbReference>
<dbReference type="Gene3D" id="3.40.50.2300">
    <property type="match status" value="1"/>
</dbReference>
<dbReference type="CDD" id="cd00082">
    <property type="entry name" value="HisKA"/>
    <property type="match status" value="1"/>
</dbReference>
<dbReference type="Gene3D" id="3.30.565.10">
    <property type="entry name" value="Histidine kinase-like ATPase, C-terminal domain"/>
    <property type="match status" value="1"/>
</dbReference>
<dbReference type="InterPro" id="IPR003661">
    <property type="entry name" value="HisK_dim/P_dom"/>
</dbReference>
<evidence type="ECO:0000313" key="10">
    <source>
        <dbReference type="Proteomes" id="UP001228905"/>
    </source>
</evidence>
<evidence type="ECO:0000256" key="6">
    <source>
        <dbReference type="SAM" id="Phobius"/>
    </source>
</evidence>
<evidence type="ECO:0000313" key="9">
    <source>
        <dbReference type="EMBL" id="MDQ0465605.1"/>
    </source>
</evidence>
<dbReference type="InterPro" id="IPR004358">
    <property type="entry name" value="Sig_transdc_His_kin-like_C"/>
</dbReference>
<keyword evidence="6" id="KW-0472">Membrane</keyword>
<dbReference type="InterPro" id="IPR011006">
    <property type="entry name" value="CheY-like_superfamily"/>
</dbReference>
<dbReference type="Proteomes" id="UP001228905">
    <property type="component" value="Unassembled WGS sequence"/>
</dbReference>
<keyword evidence="6" id="KW-0812">Transmembrane</keyword>
<dbReference type="CDD" id="cd17546">
    <property type="entry name" value="REC_hyHK_CKI1_RcsC-like"/>
    <property type="match status" value="1"/>
</dbReference>
<evidence type="ECO:0000256" key="1">
    <source>
        <dbReference type="ARBA" id="ARBA00000085"/>
    </source>
</evidence>
<evidence type="ECO:0000259" key="8">
    <source>
        <dbReference type="PROSITE" id="PS50110"/>
    </source>
</evidence>
<dbReference type="PROSITE" id="PS50109">
    <property type="entry name" value="HIS_KIN"/>
    <property type="match status" value="1"/>
</dbReference>
<feature type="domain" description="Histidine kinase" evidence="7">
    <location>
        <begin position="207"/>
        <end position="424"/>
    </location>
</feature>
<organism evidence="9 10">
    <name type="scientific">Caulobacter ginsengisoli</name>
    <dbReference type="NCBI Taxonomy" id="400775"/>
    <lineage>
        <taxon>Bacteria</taxon>
        <taxon>Pseudomonadati</taxon>
        <taxon>Pseudomonadota</taxon>
        <taxon>Alphaproteobacteria</taxon>
        <taxon>Caulobacterales</taxon>
        <taxon>Caulobacteraceae</taxon>
        <taxon>Caulobacter</taxon>
    </lineage>
</organism>
<evidence type="ECO:0000256" key="5">
    <source>
        <dbReference type="PROSITE-ProRule" id="PRU00169"/>
    </source>
</evidence>
<feature type="transmembrane region" description="Helical" evidence="6">
    <location>
        <begin position="157"/>
        <end position="179"/>
    </location>
</feature>
<dbReference type="EMBL" id="JAUSVS010000007">
    <property type="protein sequence ID" value="MDQ0465605.1"/>
    <property type="molecule type" value="Genomic_DNA"/>
</dbReference>
<feature type="domain" description="Response regulatory" evidence="8">
    <location>
        <begin position="445"/>
        <end position="562"/>
    </location>
</feature>
<evidence type="ECO:0000256" key="3">
    <source>
        <dbReference type="ARBA" id="ARBA00022553"/>
    </source>
</evidence>
<dbReference type="RefSeq" id="WP_307351070.1">
    <property type="nucleotide sequence ID" value="NZ_JAUSVS010000007.1"/>
</dbReference>
<dbReference type="PANTHER" id="PTHR45339">
    <property type="entry name" value="HYBRID SIGNAL TRANSDUCTION HISTIDINE KINASE J"/>
    <property type="match status" value="1"/>
</dbReference>
<feature type="modified residue" description="4-aspartylphosphate" evidence="5">
    <location>
        <position position="494"/>
    </location>
</feature>
<dbReference type="InterPro" id="IPR003594">
    <property type="entry name" value="HATPase_dom"/>
</dbReference>
<dbReference type="SUPFAM" id="SSF52172">
    <property type="entry name" value="CheY-like"/>
    <property type="match status" value="1"/>
</dbReference>
<keyword evidence="4" id="KW-0902">Two-component regulatory system</keyword>
<protein>
    <recommendedName>
        <fullName evidence="2">histidine kinase</fullName>
        <ecNumber evidence="2">2.7.13.3</ecNumber>
    </recommendedName>
</protein>
<feature type="transmembrane region" description="Helical" evidence="6">
    <location>
        <begin position="131"/>
        <end position="151"/>
    </location>
</feature>
<dbReference type="SUPFAM" id="SSF55874">
    <property type="entry name" value="ATPase domain of HSP90 chaperone/DNA topoisomerase II/histidine kinase"/>
    <property type="match status" value="1"/>
</dbReference>
<dbReference type="PANTHER" id="PTHR45339:SF1">
    <property type="entry name" value="HYBRID SIGNAL TRANSDUCTION HISTIDINE KINASE J"/>
    <property type="match status" value="1"/>
</dbReference>
<comment type="caution">
    <text evidence="9">The sequence shown here is derived from an EMBL/GenBank/DDBJ whole genome shotgun (WGS) entry which is preliminary data.</text>
</comment>
<dbReference type="CDD" id="cd16922">
    <property type="entry name" value="HATPase_EvgS-ArcB-TorS-like"/>
    <property type="match status" value="1"/>
</dbReference>